<feature type="domain" description="Leucine-binding protein" evidence="4">
    <location>
        <begin position="30"/>
        <end position="330"/>
    </location>
</feature>
<accession>A0A8J3B3N4</accession>
<dbReference type="CDD" id="cd06326">
    <property type="entry name" value="PBP1_ABC_ligand_binding-like"/>
    <property type="match status" value="1"/>
</dbReference>
<dbReference type="InterPro" id="IPR028081">
    <property type="entry name" value="Leu-bd"/>
</dbReference>
<feature type="signal peptide" evidence="3">
    <location>
        <begin position="1"/>
        <end position="24"/>
    </location>
</feature>
<feature type="chain" id="PRO_5035200042" evidence="3">
    <location>
        <begin position="25"/>
        <end position="373"/>
    </location>
</feature>
<dbReference type="Pfam" id="PF13458">
    <property type="entry name" value="Peripla_BP_6"/>
    <property type="match status" value="1"/>
</dbReference>
<dbReference type="InterPro" id="IPR028082">
    <property type="entry name" value="Peripla_BP_I"/>
</dbReference>
<dbReference type="EMBL" id="BMDP01000002">
    <property type="protein sequence ID" value="GGI54405.1"/>
    <property type="molecule type" value="Genomic_DNA"/>
</dbReference>
<evidence type="ECO:0000313" key="5">
    <source>
        <dbReference type="EMBL" id="GGI54405.1"/>
    </source>
</evidence>
<comment type="similarity">
    <text evidence="1">Belongs to the leucine-binding protein family.</text>
</comment>
<evidence type="ECO:0000313" key="6">
    <source>
        <dbReference type="Proteomes" id="UP000627205"/>
    </source>
</evidence>
<keyword evidence="2 3" id="KW-0732">Signal</keyword>
<sequence length="373" mass="40335">MLPRLFRLLSIASTALLITTPAFPADEPDTIVIGQVIDLSSPNAAIGRDYVAGIKTYFDALNAAGGINGKRIRYVTRDDQASPQAAARAATELIERDRVDYLLGGVGGGVTQGILDAPAFKRSHLQLFAPLVASTGIASTRVVFWRPDYLQEIRHILSHFAPLGMQDVGVVYQDDSSSQQAFQALSAELKQRKLQLRGAVRIGTDEKRNVQEIAQLAAAKPGFVIAIGDAIGTALFLKEFRKSAPQTFVAGTSLTNLETLRELAGQRAVEWTVFSQVVPNPNNGKTALQLEHLNMMKKYRDEPPSALTLEGFAVAKTLALAIRRAKRPGDAMQELTKPGTVIELGGLAAIAKPDNRLSDYVDIALFMKGALVF</sequence>
<evidence type="ECO:0000259" key="4">
    <source>
        <dbReference type="Pfam" id="PF13458"/>
    </source>
</evidence>
<dbReference type="Gene3D" id="3.40.50.2300">
    <property type="match status" value="2"/>
</dbReference>
<dbReference type="AlphaFoldDB" id="A0A8J3B3N4"/>
<evidence type="ECO:0000256" key="3">
    <source>
        <dbReference type="SAM" id="SignalP"/>
    </source>
</evidence>
<comment type="caution">
    <text evidence="5">The sequence shown here is derived from an EMBL/GenBank/DDBJ whole genome shotgun (WGS) entry which is preliminary data.</text>
</comment>
<dbReference type="PANTHER" id="PTHR47235">
    <property type="entry name" value="BLR6548 PROTEIN"/>
    <property type="match status" value="1"/>
</dbReference>
<reference evidence="5" key="2">
    <citation type="submission" date="2020-09" db="EMBL/GenBank/DDBJ databases">
        <authorList>
            <person name="Sun Q."/>
            <person name="Sedlacek I."/>
        </authorList>
    </citation>
    <scope>NUCLEOTIDE SEQUENCE</scope>
    <source>
        <strain evidence="5">CCM 7664</strain>
    </source>
</reference>
<protein>
    <submittedName>
        <fullName evidence="5">Branched-chain amino acid ABC transporter substrate-binding protein</fullName>
    </submittedName>
</protein>
<keyword evidence="6" id="KW-1185">Reference proteome</keyword>
<dbReference type="SUPFAM" id="SSF53822">
    <property type="entry name" value="Periplasmic binding protein-like I"/>
    <property type="match status" value="1"/>
</dbReference>
<gene>
    <name evidence="5" type="ORF">GCM10011430_15790</name>
</gene>
<dbReference type="PANTHER" id="PTHR47235:SF1">
    <property type="entry name" value="BLR6548 PROTEIN"/>
    <property type="match status" value="1"/>
</dbReference>
<dbReference type="RefSeq" id="WP_188420461.1">
    <property type="nucleotide sequence ID" value="NZ_BMDP01000002.1"/>
</dbReference>
<proteinExistence type="inferred from homology"/>
<organism evidence="5 6">
    <name type="scientific">Oxalicibacterium solurbis</name>
    <dbReference type="NCBI Taxonomy" id="69280"/>
    <lineage>
        <taxon>Bacteria</taxon>
        <taxon>Pseudomonadati</taxon>
        <taxon>Pseudomonadota</taxon>
        <taxon>Betaproteobacteria</taxon>
        <taxon>Burkholderiales</taxon>
        <taxon>Oxalobacteraceae</taxon>
        <taxon>Oxalicibacterium</taxon>
    </lineage>
</organism>
<name>A0A8J3B3N4_9BURK</name>
<dbReference type="Proteomes" id="UP000627205">
    <property type="component" value="Unassembled WGS sequence"/>
</dbReference>
<evidence type="ECO:0000256" key="2">
    <source>
        <dbReference type="ARBA" id="ARBA00022729"/>
    </source>
</evidence>
<reference evidence="5" key="1">
    <citation type="journal article" date="2014" name="Int. J. Syst. Evol. Microbiol.">
        <title>Complete genome sequence of Corynebacterium casei LMG S-19264T (=DSM 44701T), isolated from a smear-ripened cheese.</title>
        <authorList>
            <consortium name="US DOE Joint Genome Institute (JGI-PGF)"/>
            <person name="Walter F."/>
            <person name="Albersmeier A."/>
            <person name="Kalinowski J."/>
            <person name="Ruckert C."/>
        </authorList>
    </citation>
    <scope>NUCLEOTIDE SEQUENCE</scope>
    <source>
        <strain evidence="5">CCM 7664</strain>
    </source>
</reference>
<evidence type="ECO:0000256" key="1">
    <source>
        <dbReference type="ARBA" id="ARBA00010062"/>
    </source>
</evidence>